<dbReference type="EMBL" id="CP007152">
    <property type="protein sequence ID" value="AHI30679.1"/>
    <property type="molecule type" value="Genomic_DNA"/>
</dbReference>
<dbReference type="KEGG" id="msr:AU15_02705"/>
<gene>
    <name evidence="1" type="ORF">AU15_02705</name>
</gene>
<evidence type="ECO:0000313" key="2">
    <source>
        <dbReference type="Proteomes" id="UP000035081"/>
    </source>
</evidence>
<dbReference type="AlphaFoldDB" id="W5YP36"/>
<reference evidence="1 2" key="1">
    <citation type="journal article" date="2014" name="Genome Announc.">
        <title>Draft Genome Sequences of Marinobacter similis A3d10T and Marinobacter salarius R9SW1T.</title>
        <authorList>
            <person name="Ivanova E.P."/>
            <person name="Ng H.J."/>
            <person name="Webb H.K."/>
            <person name="Feng G."/>
            <person name="Oshima K."/>
            <person name="Hattori M."/>
            <person name="Ohkuma M."/>
            <person name="Sergeev A.F."/>
            <person name="Mikhailov V.V."/>
            <person name="Crawford R.J."/>
            <person name="Sawabe T."/>
        </authorList>
    </citation>
    <scope>NUCLEOTIDE SEQUENCE [LARGE SCALE GENOMIC DNA]</scope>
    <source>
        <strain evidence="2">A3d10 and R9SW1</strain>
    </source>
</reference>
<sequence length="58" mass="6389">MQAVNWNAMPPILPVPSRSAEGSAMSSGPCMKWCWRPSTRPLRKFVPGITGTIPTRPH</sequence>
<evidence type="ECO:0000313" key="1">
    <source>
        <dbReference type="EMBL" id="AHI30679.1"/>
    </source>
</evidence>
<name>W5YP36_9GAMM</name>
<organism evidence="1 2">
    <name type="scientific">Marinobacter salarius</name>
    <dbReference type="NCBI Taxonomy" id="1420917"/>
    <lineage>
        <taxon>Bacteria</taxon>
        <taxon>Pseudomonadati</taxon>
        <taxon>Pseudomonadota</taxon>
        <taxon>Gammaproteobacteria</taxon>
        <taxon>Pseudomonadales</taxon>
        <taxon>Marinobacteraceae</taxon>
        <taxon>Marinobacter</taxon>
    </lineage>
</organism>
<proteinExistence type="predicted"/>
<protein>
    <submittedName>
        <fullName evidence="1">Uncharacterized protein</fullName>
    </submittedName>
</protein>
<dbReference type="HOGENOM" id="CLU_2974177_0_0_6"/>
<dbReference type="Proteomes" id="UP000035081">
    <property type="component" value="Chromosome"/>
</dbReference>
<accession>W5YP36</accession>